<evidence type="ECO:0000313" key="4">
    <source>
        <dbReference type="Proteomes" id="UP000266841"/>
    </source>
</evidence>
<organism evidence="3 4">
    <name type="scientific">Thalassiosira oceanica</name>
    <name type="common">Marine diatom</name>
    <dbReference type="NCBI Taxonomy" id="159749"/>
    <lineage>
        <taxon>Eukaryota</taxon>
        <taxon>Sar</taxon>
        <taxon>Stramenopiles</taxon>
        <taxon>Ochrophyta</taxon>
        <taxon>Bacillariophyta</taxon>
        <taxon>Coscinodiscophyceae</taxon>
        <taxon>Thalassiosirophycidae</taxon>
        <taxon>Thalassiosirales</taxon>
        <taxon>Thalassiosiraceae</taxon>
        <taxon>Thalassiosira</taxon>
    </lineage>
</organism>
<dbReference type="InterPro" id="IPR029526">
    <property type="entry name" value="PGBD"/>
</dbReference>
<feature type="domain" description="PiggyBac transposable element-derived protein" evidence="2">
    <location>
        <begin position="565"/>
        <end position="676"/>
    </location>
</feature>
<feature type="non-terminal residue" evidence="3">
    <location>
        <position position="693"/>
    </location>
</feature>
<dbReference type="EMBL" id="AGNL01049385">
    <property type="protein sequence ID" value="EJK44661.1"/>
    <property type="molecule type" value="Genomic_DNA"/>
</dbReference>
<dbReference type="Pfam" id="PF13843">
    <property type="entry name" value="DDE_Tnp_1_7"/>
    <property type="match status" value="1"/>
</dbReference>
<reference evidence="3 4" key="1">
    <citation type="journal article" date="2012" name="Genome Biol.">
        <title>Genome and low-iron response of an oceanic diatom adapted to chronic iron limitation.</title>
        <authorList>
            <person name="Lommer M."/>
            <person name="Specht M."/>
            <person name="Roy A.S."/>
            <person name="Kraemer L."/>
            <person name="Andreson R."/>
            <person name="Gutowska M.A."/>
            <person name="Wolf J."/>
            <person name="Bergner S.V."/>
            <person name="Schilhabel M.B."/>
            <person name="Klostermeier U.C."/>
            <person name="Beiko R.G."/>
            <person name="Rosenstiel P."/>
            <person name="Hippler M."/>
            <person name="Laroche J."/>
        </authorList>
    </citation>
    <scope>NUCLEOTIDE SEQUENCE [LARGE SCALE GENOMIC DNA]</scope>
    <source>
        <strain evidence="3 4">CCMP1005</strain>
    </source>
</reference>
<keyword evidence="4" id="KW-1185">Reference proteome</keyword>
<feature type="compositionally biased region" description="Acidic residues" evidence="1">
    <location>
        <begin position="276"/>
        <end position="297"/>
    </location>
</feature>
<evidence type="ECO:0000259" key="2">
    <source>
        <dbReference type="Pfam" id="PF13843"/>
    </source>
</evidence>
<feature type="compositionally biased region" description="Basic residues" evidence="1">
    <location>
        <begin position="207"/>
        <end position="235"/>
    </location>
</feature>
<dbReference type="Proteomes" id="UP000266841">
    <property type="component" value="Unassembled WGS sequence"/>
</dbReference>
<gene>
    <name evidence="3" type="ORF">THAOC_36784</name>
</gene>
<accession>K0R7L5</accession>
<feature type="region of interest" description="Disordered" evidence="1">
    <location>
        <begin position="16"/>
        <end position="39"/>
    </location>
</feature>
<dbReference type="OrthoDB" id="121467at2759"/>
<feature type="compositionally biased region" description="Polar residues" evidence="1">
    <location>
        <begin position="18"/>
        <end position="34"/>
    </location>
</feature>
<evidence type="ECO:0000256" key="1">
    <source>
        <dbReference type="SAM" id="MobiDB-lite"/>
    </source>
</evidence>
<protein>
    <recommendedName>
        <fullName evidence="2">PiggyBac transposable element-derived protein domain-containing protein</fullName>
    </recommendedName>
</protein>
<feature type="region of interest" description="Disordered" evidence="1">
    <location>
        <begin position="111"/>
        <end position="307"/>
    </location>
</feature>
<dbReference type="AlphaFoldDB" id="K0R7L5"/>
<proteinExistence type="predicted"/>
<name>K0R7L5_THAOC</name>
<sequence length="693" mass="76343">MFPRRARRRLIWVPLPPSSQQKYGSTSIRPSTAPHNCGTRGGLLSSANLEPASWAAGRAAISRVGSTVTTRKKPTRTGEVIESTGNKSWKVRFPDGTDAVLTSAALLKGTTARQASERAERANVNTEQRFGREAFATPSKKKQRPVKHVDSSSVSSHPDTAGEDSDGVEVSLESFANTSTGSDTGSSLEYEFGDDGAEVRASTTRKAAPRGRKPKPFVARLKKLLTPGTKKKKRRPDPEDYESSEGGGADASILYEPDGVEATLLSPSSTGYFDTDSTDSDEDIPDDPDAEVDEDDVAAPSGEQFFSTAKDVEDADELRRTQRKNKFERRKRELIDEQLIITKTIAPSAAIEVGAQVETKKKDRTTKLSRRGVVVGKVSSDGGNKSTHWKVQFYRDGQPYVESLKPQQLKRADVNANSQTFRWLPVEEHIAENPVKEYSYIGFIKPPDSDLDFNHFDGNLDFKASNYPYPFAAAFEASLGDTTRFIEKMNEAVLRDNMARRGTAVKPFEKGEWMKGIGILLHAVELGEGGVEKMFPPQRRNGSAAAADGPNLPCNVRSSEVVPPSVMTKTRFQKFLEYFHYSFTGDDPTDPYNPVIGFVNDFNQRRRELVAASVTKVMDELMSAYKPRTTQAGGFPNISFVARKPEPLGVELKALIDAVTTIMLYLEIQRGKEAMNTPKYGKYSNEVGSTASF</sequence>
<evidence type="ECO:0000313" key="3">
    <source>
        <dbReference type="EMBL" id="EJK44661.1"/>
    </source>
</evidence>
<comment type="caution">
    <text evidence="3">The sequence shown here is derived from an EMBL/GenBank/DDBJ whole genome shotgun (WGS) entry which is preliminary data.</text>
</comment>
<feature type="compositionally biased region" description="Polar residues" evidence="1">
    <location>
        <begin position="174"/>
        <end position="187"/>
    </location>
</feature>